<reference evidence="12 13" key="1">
    <citation type="submission" date="2018-08" db="EMBL/GenBank/DDBJ databases">
        <title>A genome reference for cultivated species of the human gut microbiota.</title>
        <authorList>
            <person name="Zou Y."/>
            <person name="Xue W."/>
            <person name="Luo G."/>
        </authorList>
    </citation>
    <scope>NUCLEOTIDE SEQUENCE [LARGE SCALE GENOMIC DNA]</scope>
    <source>
        <strain evidence="12 13">AM44-11BH</strain>
    </source>
</reference>
<evidence type="ECO:0000313" key="13">
    <source>
        <dbReference type="Proteomes" id="UP000284779"/>
    </source>
</evidence>
<dbReference type="Proteomes" id="UP000284779">
    <property type="component" value="Unassembled WGS sequence"/>
</dbReference>
<keyword evidence="2" id="KW-0813">Transport</keyword>
<dbReference type="InterPro" id="IPR016152">
    <property type="entry name" value="PTrfase/Anion_transptr"/>
</dbReference>
<dbReference type="PANTHER" id="PTHR36203">
    <property type="entry name" value="ASCORBATE-SPECIFIC PTS SYSTEM EIIA COMPONENT"/>
    <property type="match status" value="1"/>
</dbReference>
<keyword evidence="4" id="KW-0597">Phosphoprotein</keyword>
<evidence type="ECO:0000259" key="11">
    <source>
        <dbReference type="PROSITE" id="PS51094"/>
    </source>
</evidence>
<evidence type="ECO:0000256" key="10">
    <source>
        <dbReference type="ARBA" id="ARBA00042072"/>
    </source>
</evidence>
<keyword evidence="5" id="KW-0808">Transferase</keyword>
<keyword evidence="6" id="KW-0598">Phosphotransferase system</keyword>
<dbReference type="InterPro" id="IPR051351">
    <property type="entry name" value="Ascorbate-PTS_EIIA_comp"/>
</dbReference>
<dbReference type="Pfam" id="PF00359">
    <property type="entry name" value="PTS_EIIA_2"/>
    <property type="match status" value="1"/>
</dbReference>
<evidence type="ECO:0000256" key="2">
    <source>
        <dbReference type="ARBA" id="ARBA00022448"/>
    </source>
</evidence>
<dbReference type="AlphaFoldDB" id="A0A413RAR4"/>
<evidence type="ECO:0000256" key="4">
    <source>
        <dbReference type="ARBA" id="ARBA00022553"/>
    </source>
</evidence>
<dbReference type="GO" id="GO:0016301">
    <property type="term" value="F:kinase activity"/>
    <property type="evidence" value="ECO:0007669"/>
    <property type="project" value="UniProtKB-KW"/>
</dbReference>
<comment type="function">
    <text evidence="8">The phosphoenolpyruvate-dependent sugar phosphotransferase system (sugar PTS), a major carbohydrate active transport system, catalyzes the phosphorylation of incoming sugar substrates concomitantly with their translocation across the cell membrane. The enzyme II UlaABC PTS system is involved in ascorbate transport.</text>
</comment>
<dbReference type="RefSeq" id="WP_117969972.1">
    <property type="nucleotide sequence ID" value="NZ_CAUBDO010000002.1"/>
</dbReference>
<comment type="caution">
    <text evidence="12">The sequence shown here is derived from an EMBL/GenBank/DDBJ whole genome shotgun (WGS) entry which is preliminary data.</text>
</comment>
<evidence type="ECO:0000313" key="12">
    <source>
        <dbReference type="EMBL" id="RHA19608.1"/>
    </source>
</evidence>
<dbReference type="InterPro" id="IPR002178">
    <property type="entry name" value="PTS_EIIA_type-2_dom"/>
</dbReference>
<evidence type="ECO:0000256" key="8">
    <source>
        <dbReference type="ARBA" id="ARBA00037387"/>
    </source>
</evidence>
<evidence type="ECO:0000256" key="9">
    <source>
        <dbReference type="ARBA" id="ARBA00041175"/>
    </source>
</evidence>
<dbReference type="PANTHER" id="PTHR36203:SF1">
    <property type="entry name" value="ASCORBATE-SPECIFIC PTS SYSTEM EIIA COMPONENT"/>
    <property type="match status" value="1"/>
</dbReference>
<sequence length="154" mass="17513">MILDMLKKENVQILDHVDDWKEAITVSLRSLEEQGYVTPDYAKGIIDITNEMGPYYVLTDDVALIHGRPETGVLKKQLAVTVLRKPIKFSEDGKPVRLLVALATTDSESHMSVIQTLAQLFMDEEALKELIQAETAEDVYEYLLEFDRKVQENS</sequence>
<dbReference type="EMBL" id="QSFD01000003">
    <property type="protein sequence ID" value="RHA19608.1"/>
    <property type="molecule type" value="Genomic_DNA"/>
</dbReference>
<keyword evidence="3" id="KW-0963">Cytoplasm</keyword>
<dbReference type="SUPFAM" id="SSF55804">
    <property type="entry name" value="Phoshotransferase/anion transport protein"/>
    <property type="match status" value="1"/>
</dbReference>
<proteinExistence type="predicted"/>
<feature type="domain" description="PTS EIIA type-2" evidence="11">
    <location>
        <begin position="4"/>
        <end position="146"/>
    </location>
</feature>
<protein>
    <recommendedName>
        <fullName evidence="9">Ascorbate-specific PTS system EIIA component</fullName>
    </recommendedName>
    <alternativeName>
        <fullName evidence="10">Ascorbate-specific phosphotransferase enzyme IIA component</fullName>
    </alternativeName>
</protein>
<organism evidence="12 13">
    <name type="scientific">Eubacterium ventriosum</name>
    <dbReference type="NCBI Taxonomy" id="39496"/>
    <lineage>
        <taxon>Bacteria</taxon>
        <taxon>Bacillati</taxon>
        <taxon>Bacillota</taxon>
        <taxon>Clostridia</taxon>
        <taxon>Eubacteriales</taxon>
        <taxon>Eubacteriaceae</taxon>
        <taxon>Eubacterium</taxon>
    </lineage>
</organism>
<keyword evidence="13" id="KW-1185">Reference proteome</keyword>
<dbReference type="Gene3D" id="3.40.930.10">
    <property type="entry name" value="Mannitol-specific EII, Chain A"/>
    <property type="match status" value="1"/>
</dbReference>
<keyword evidence="7" id="KW-0418">Kinase</keyword>
<evidence type="ECO:0000256" key="7">
    <source>
        <dbReference type="ARBA" id="ARBA00022777"/>
    </source>
</evidence>
<name>A0A413RAR4_9FIRM</name>
<dbReference type="GO" id="GO:0005737">
    <property type="term" value="C:cytoplasm"/>
    <property type="evidence" value="ECO:0007669"/>
    <property type="project" value="UniProtKB-SubCell"/>
</dbReference>
<gene>
    <name evidence="12" type="ORF">DW944_04515</name>
</gene>
<evidence type="ECO:0000256" key="3">
    <source>
        <dbReference type="ARBA" id="ARBA00022490"/>
    </source>
</evidence>
<keyword evidence="12" id="KW-0762">Sugar transport</keyword>
<comment type="subcellular location">
    <subcellularLocation>
        <location evidence="1">Cytoplasm</location>
    </subcellularLocation>
</comment>
<accession>A0A413RAR4</accession>
<evidence type="ECO:0000256" key="6">
    <source>
        <dbReference type="ARBA" id="ARBA00022683"/>
    </source>
</evidence>
<dbReference type="CDD" id="cd00211">
    <property type="entry name" value="PTS_IIA_fru"/>
    <property type="match status" value="1"/>
</dbReference>
<evidence type="ECO:0000256" key="1">
    <source>
        <dbReference type="ARBA" id="ARBA00004496"/>
    </source>
</evidence>
<evidence type="ECO:0000256" key="5">
    <source>
        <dbReference type="ARBA" id="ARBA00022679"/>
    </source>
</evidence>
<dbReference type="GO" id="GO:0009401">
    <property type="term" value="P:phosphoenolpyruvate-dependent sugar phosphotransferase system"/>
    <property type="evidence" value="ECO:0007669"/>
    <property type="project" value="UniProtKB-KW"/>
</dbReference>
<dbReference type="PROSITE" id="PS51094">
    <property type="entry name" value="PTS_EIIA_TYPE_2"/>
    <property type="match status" value="1"/>
</dbReference>